<reference evidence="5 6" key="1">
    <citation type="submission" date="2020-10" db="EMBL/GenBank/DDBJ databases">
        <title>The Coptis chinensis genome and diversification of protoberbering-type alkaloids.</title>
        <authorList>
            <person name="Wang B."/>
            <person name="Shu S."/>
            <person name="Song C."/>
            <person name="Liu Y."/>
        </authorList>
    </citation>
    <scope>NUCLEOTIDE SEQUENCE [LARGE SCALE GENOMIC DNA]</scope>
    <source>
        <strain evidence="5">HL-2020</strain>
        <tissue evidence="5">Leaf</tissue>
    </source>
</reference>
<dbReference type="AlphaFoldDB" id="A0A835GYY3"/>
<dbReference type="GO" id="GO:0016787">
    <property type="term" value="F:hydrolase activity"/>
    <property type="evidence" value="ECO:0007669"/>
    <property type="project" value="UniProtKB-KW"/>
</dbReference>
<dbReference type="GO" id="GO:0005524">
    <property type="term" value="F:ATP binding"/>
    <property type="evidence" value="ECO:0007669"/>
    <property type="project" value="UniProtKB-KW"/>
</dbReference>
<evidence type="ECO:0000256" key="4">
    <source>
        <dbReference type="SAM" id="MobiDB-lite"/>
    </source>
</evidence>
<dbReference type="PANTHER" id="PTHR45626">
    <property type="entry name" value="TRANSCRIPTION TERMINATION FACTOR 2-RELATED"/>
    <property type="match status" value="1"/>
</dbReference>
<keyword evidence="1" id="KW-0547">Nucleotide-binding</keyword>
<feature type="region of interest" description="Disordered" evidence="4">
    <location>
        <begin position="1"/>
        <end position="21"/>
    </location>
</feature>
<dbReference type="GO" id="GO:0008094">
    <property type="term" value="F:ATP-dependent activity, acting on DNA"/>
    <property type="evidence" value="ECO:0007669"/>
    <property type="project" value="TreeGrafter"/>
</dbReference>
<dbReference type="GO" id="GO:0006289">
    <property type="term" value="P:nucleotide-excision repair"/>
    <property type="evidence" value="ECO:0007669"/>
    <property type="project" value="TreeGrafter"/>
</dbReference>
<dbReference type="PANTHER" id="PTHR45626:SF12">
    <property type="entry name" value="DNA REPAIR PROTEIN RAD16"/>
    <property type="match status" value="1"/>
</dbReference>
<gene>
    <name evidence="5" type="ORF">IFM89_030853</name>
</gene>
<dbReference type="Proteomes" id="UP000631114">
    <property type="component" value="Unassembled WGS sequence"/>
</dbReference>
<evidence type="ECO:0000256" key="2">
    <source>
        <dbReference type="ARBA" id="ARBA00022801"/>
    </source>
</evidence>
<name>A0A835GYY3_9MAGN</name>
<sequence length="339" mass="38632">MASSGQSSGPSALQPPYQKQKNPNVKIYREDDWLTSHERHDGSILESACVAYFIATPIQVSSSSYDGKRAMILLKHQLLKSVVLRHTKKGRASDRALLPRIATMRWDTLDVFTVVYVFIFQSRHKYIEAGTLMNNYAHIFDLLTRLGQAVDHPYLLIYSNSANRSVEFVMTQQKIQLLLLMSTSFVRLVLQIMLQPWDRFLVPPIQNHSLLISQQREEIRFMVERDGAAKGIGFSQFTSFLDLINYSLQKVGQDITSFTVVQQTSYVYIGDSGGNISILKLDLAKYHLVQMNYRIPLSASHSEKHTRLRPCLFSWNATKVADDNAVLSIMPQPMAESQR</sequence>
<evidence type="ECO:0000256" key="1">
    <source>
        <dbReference type="ARBA" id="ARBA00022741"/>
    </source>
</evidence>
<keyword evidence="3" id="KW-0067">ATP-binding</keyword>
<accession>A0A835GYY3</accession>
<comment type="caution">
    <text evidence="5">The sequence shown here is derived from an EMBL/GenBank/DDBJ whole genome shotgun (WGS) entry which is preliminary data.</text>
</comment>
<dbReference type="OrthoDB" id="448448at2759"/>
<evidence type="ECO:0000313" key="5">
    <source>
        <dbReference type="EMBL" id="KAF9590105.1"/>
    </source>
</evidence>
<organism evidence="5 6">
    <name type="scientific">Coptis chinensis</name>
    <dbReference type="NCBI Taxonomy" id="261450"/>
    <lineage>
        <taxon>Eukaryota</taxon>
        <taxon>Viridiplantae</taxon>
        <taxon>Streptophyta</taxon>
        <taxon>Embryophyta</taxon>
        <taxon>Tracheophyta</taxon>
        <taxon>Spermatophyta</taxon>
        <taxon>Magnoliopsida</taxon>
        <taxon>Ranunculales</taxon>
        <taxon>Ranunculaceae</taxon>
        <taxon>Coptidoideae</taxon>
        <taxon>Coptis</taxon>
    </lineage>
</organism>
<evidence type="ECO:0000313" key="6">
    <source>
        <dbReference type="Proteomes" id="UP000631114"/>
    </source>
</evidence>
<keyword evidence="6" id="KW-1185">Reference proteome</keyword>
<proteinExistence type="predicted"/>
<evidence type="ECO:0000256" key="3">
    <source>
        <dbReference type="ARBA" id="ARBA00022840"/>
    </source>
</evidence>
<dbReference type="EMBL" id="JADFTS010000009">
    <property type="protein sequence ID" value="KAF9590105.1"/>
    <property type="molecule type" value="Genomic_DNA"/>
</dbReference>
<protein>
    <submittedName>
        <fullName evidence="5">Uncharacterized protein</fullName>
    </submittedName>
</protein>
<keyword evidence="2" id="KW-0378">Hydrolase</keyword>
<dbReference type="InterPro" id="IPR050628">
    <property type="entry name" value="SNF2_RAD54_helicase_TF"/>
</dbReference>
<dbReference type="GO" id="GO:0005634">
    <property type="term" value="C:nucleus"/>
    <property type="evidence" value="ECO:0007669"/>
    <property type="project" value="TreeGrafter"/>
</dbReference>